<dbReference type="InterPro" id="IPR027417">
    <property type="entry name" value="P-loop_NTPase"/>
</dbReference>
<dbReference type="CDD" id="cd03214">
    <property type="entry name" value="ABC_Iron-Siderophores_B12_Hemin"/>
    <property type="match status" value="1"/>
</dbReference>
<dbReference type="OrthoDB" id="5296765at2"/>
<comment type="caution">
    <text evidence="12">The sequence shown here is derived from an EMBL/GenBank/DDBJ whole genome shotgun (WGS) entry which is preliminary data.</text>
</comment>
<keyword evidence="6" id="KW-0547">Nucleotide-binding</keyword>
<feature type="domain" description="ABC transporter" evidence="11">
    <location>
        <begin position="18"/>
        <end position="253"/>
    </location>
</feature>
<evidence type="ECO:0000256" key="8">
    <source>
        <dbReference type="ARBA" id="ARBA00023004"/>
    </source>
</evidence>
<organism evidence="12 13">
    <name type="scientific">Pollutimonas subterranea</name>
    <dbReference type="NCBI Taxonomy" id="2045210"/>
    <lineage>
        <taxon>Bacteria</taxon>
        <taxon>Pseudomonadati</taxon>
        <taxon>Pseudomonadota</taxon>
        <taxon>Betaproteobacteria</taxon>
        <taxon>Burkholderiales</taxon>
        <taxon>Alcaligenaceae</taxon>
        <taxon>Pollutimonas</taxon>
    </lineage>
</organism>
<dbReference type="GO" id="GO:0016887">
    <property type="term" value="F:ATP hydrolysis activity"/>
    <property type="evidence" value="ECO:0007669"/>
    <property type="project" value="InterPro"/>
</dbReference>
<evidence type="ECO:0000256" key="3">
    <source>
        <dbReference type="ARBA" id="ARBA00022448"/>
    </source>
</evidence>
<dbReference type="PROSITE" id="PS00211">
    <property type="entry name" value="ABC_TRANSPORTER_1"/>
    <property type="match status" value="1"/>
</dbReference>
<accession>A0A2N4TZY5</accession>
<dbReference type="GO" id="GO:0005886">
    <property type="term" value="C:plasma membrane"/>
    <property type="evidence" value="ECO:0007669"/>
    <property type="project" value="UniProtKB-SubCell"/>
</dbReference>
<dbReference type="EMBL" id="PDNW01000022">
    <property type="protein sequence ID" value="PLC48329.1"/>
    <property type="molecule type" value="Genomic_DNA"/>
</dbReference>
<dbReference type="PANTHER" id="PTHR42771:SF2">
    <property type="entry name" value="IRON(3+)-HYDROXAMATE IMPORT ATP-BINDING PROTEIN FHUC"/>
    <property type="match status" value="1"/>
</dbReference>
<dbReference type="PROSITE" id="PS50893">
    <property type="entry name" value="ABC_TRANSPORTER_2"/>
    <property type="match status" value="1"/>
</dbReference>
<evidence type="ECO:0000256" key="2">
    <source>
        <dbReference type="ARBA" id="ARBA00005417"/>
    </source>
</evidence>
<keyword evidence="7 12" id="KW-0067">ATP-binding</keyword>
<keyword evidence="10" id="KW-0472">Membrane</keyword>
<evidence type="ECO:0000256" key="9">
    <source>
        <dbReference type="ARBA" id="ARBA00023065"/>
    </source>
</evidence>
<evidence type="ECO:0000256" key="1">
    <source>
        <dbReference type="ARBA" id="ARBA00004202"/>
    </source>
</evidence>
<evidence type="ECO:0000256" key="5">
    <source>
        <dbReference type="ARBA" id="ARBA00022496"/>
    </source>
</evidence>
<evidence type="ECO:0000256" key="10">
    <source>
        <dbReference type="ARBA" id="ARBA00023136"/>
    </source>
</evidence>
<evidence type="ECO:0000313" key="13">
    <source>
        <dbReference type="Proteomes" id="UP000234190"/>
    </source>
</evidence>
<evidence type="ECO:0000256" key="6">
    <source>
        <dbReference type="ARBA" id="ARBA00022741"/>
    </source>
</evidence>
<evidence type="ECO:0000313" key="12">
    <source>
        <dbReference type="EMBL" id="PLC48329.1"/>
    </source>
</evidence>
<dbReference type="GO" id="GO:0005524">
    <property type="term" value="F:ATP binding"/>
    <property type="evidence" value="ECO:0007669"/>
    <property type="project" value="UniProtKB-KW"/>
</dbReference>
<comment type="similarity">
    <text evidence="2">Belongs to the ABC transporter superfamily.</text>
</comment>
<dbReference type="InterPro" id="IPR003439">
    <property type="entry name" value="ABC_transporter-like_ATP-bd"/>
</dbReference>
<dbReference type="SUPFAM" id="SSF52540">
    <property type="entry name" value="P-loop containing nucleoside triphosphate hydrolases"/>
    <property type="match status" value="1"/>
</dbReference>
<keyword evidence="4" id="KW-1003">Cell membrane</keyword>
<proteinExistence type="inferred from homology"/>
<sequence length="274" mass="29278">MSVTSPLLVATSAGDAQMEARSLDLNYGNTAIIKELSLRIPQGQVTAIVGPNGCGKSTLLAGLSRLHKPTAGSVLLNGKDIATLRSKEVARHLALLPQGASAPDGLTVSELIQFGRQPHQGVLRQWSQRDSDIVQAALDATQLNDLAHRPLESMSGGQRQRAWIAMAIAQATPLLFLDEPTSALDMGHQIEVFELIRALAEAGKTVVMVVHDLSSACRYADHLVAMHEGRIVAEGKPRDVVTPELVEQLYGVSCVLLQDPHSGTPLIAGIRRMG</sequence>
<keyword evidence="3" id="KW-0813">Transport</keyword>
<evidence type="ECO:0000259" key="11">
    <source>
        <dbReference type="PROSITE" id="PS50893"/>
    </source>
</evidence>
<dbReference type="Proteomes" id="UP000234190">
    <property type="component" value="Unassembled WGS sequence"/>
</dbReference>
<dbReference type="Gene3D" id="3.40.50.300">
    <property type="entry name" value="P-loop containing nucleotide triphosphate hydrolases"/>
    <property type="match status" value="1"/>
</dbReference>
<dbReference type="FunFam" id="3.40.50.300:FF:000134">
    <property type="entry name" value="Iron-enterobactin ABC transporter ATP-binding protein"/>
    <property type="match status" value="1"/>
</dbReference>
<evidence type="ECO:0000256" key="7">
    <source>
        <dbReference type="ARBA" id="ARBA00022840"/>
    </source>
</evidence>
<dbReference type="InterPro" id="IPR017871">
    <property type="entry name" value="ABC_transporter-like_CS"/>
</dbReference>
<dbReference type="RefSeq" id="WP_102075486.1">
    <property type="nucleotide sequence ID" value="NZ_PDNW01000022.1"/>
</dbReference>
<dbReference type="InterPro" id="IPR003593">
    <property type="entry name" value="AAA+_ATPase"/>
</dbReference>
<dbReference type="AlphaFoldDB" id="A0A2N4TZY5"/>
<keyword evidence="13" id="KW-1185">Reference proteome</keyword>
<keyword evidence="5" id="KW-0410">Iron transport</keyword>
<reference evidence="12 13" key="1">
    <citation type="submission" date="2017-10" db="EMBL/GenBank/DDBJ databases">
        <title>Two draft genome sequences of Pusillimonas sp. strains isolated from a nitrate- and radionuclide-contaminated groundwater in Russia.</title>
        <authorList>
            <person name="Grouzdev D.S."/>
            <person name="Tourova T.P."/>
            <person name="Goeva M.A."/>
            <person name="Babich T.L."/>
            <person name="Sokolova D.S."/>
            <person name="Abdullin R."/>
            <person name="Poltaraus A.B."/>
            <person name="Toshchakov S.V."/>
            <person name="Nazina T.N."/>
        </authorList>
    </citation>
    <scope>NUCLEOTIDE SEQUENCE [LARGE SCALE GENOMIC DNA]</scope>
    <source>
        <strain evidence="12 13">JR1/69-3-13</strain>
    </source>
</reference>
<dbReference type="SMART" id="SM00382">
    <property type="entry name" value="AAA"/>
    <property type="match status" value="1"/>
</dbReference>
<protein>
    <submittedName>
        <fullName evidence="12">Cobalamin/Fe(3+)-siderophore ABC transporter ATP-binding protein</fullName>
    </submittedName>
</protein>
<keyword evidence="9" id="KW-0406">Ion transport</keyword>
<gene>
    <name evidence="12" type="ORF">CR159_18740</name>
</gene>
<comment type="subcellular location">
    <subcellularLocation>
        <location evidence="1">Cell membrane</location>
        <topology evidence="1">Peripheral membrane protein</topology>
    </subcellularLocation>
</comment>
<dbReference type="GO" id="GO:0006826">
    <property type="term" value="P:iron ion transport"/>
    <property type="evidence" value="ECO:0007669"/>
    <property type="project" value="UniProtKB-KW"/>
</dbReference>
<dbReference type="Pfam" id="PF00005">
    <property type="entry name" value="ABC_tran"/>
    <property type="match status" value="1"/>
</dbReference>
<evidence type="ECO:0000256" key="4">
    <source>
        <dbReference type="ARBA" id="ARBA00022475"/>
    </source>
</evidence>
<name>A0A2N4TZY5_9BURK</name>
<dbReference type="InterPro" id="IPR051535">
    <property type="entry name" value="Siderophore_ABC-ATPase"/>
</dbReference>
<dbReference type="PANTHER" id="PTHR42771">
    <property type="entry name" value="IRON(3+)-HYDROXAMATE IMPORT ATP-BINDING PROTEIN FHUC"/>
    <property type="match status" value="1"/>
</dbReference>
<keyword evidence="8" id="KW-0408">Iron</keyword>